<feature type="non-terminal residue" evidence="3">
    <location>
        <position position="517"/>
    </location>
</feature>
<dbReference type="OrthoDB" id="9789070at2"/>
<dbReference type="AlphaFoldDB" id="A0A226BUL2"/>
<dbReference type="Pfam" id="PF13751">
    <property type="entry name" value="DDE_Tnp_1_6"/>
    <property type="match status" value="1"/>
</dbReference>
<proteinExistence type="predicted"/>
<dbReference type="EMBL" id="NIQC01000061">
    <property type="protein sequence ID" value="OWZ82645.1"/>
    <property type="molecule type" value="Genomic_DNA"/>
</dbReference>
<dbReference type="InterPro" id="IPR008490">
    <property type="entry name" value="Transposase_InsH_N"/>
</dbReference>
<keyword evidence="4" id="KW-1185">Reference proteome</keyword>
<comment type="caution">
    <text evidence="3">The sequence shown here is derived from an EMBL/GenBank/DDBJ whole genome shotgun (WGS) entry which is preliminary data.</text>
</comment>
<feature type="domain" description="Transposase DDE" evidence="2">
    <location>
        <begin position="388"/>
        <end position="511"/>
    </location>
</feature>
<sequence length="517" mass="61527">MNNNKIVFKDYNMNQLQLPMDLSEEIPKNHVVRVVNDAIDELDDNIFLKYYPGGGRSSYHPKMMTKILVYAYTQKIYTSRKIAKAVREQLPFMWIAARQKPNFRTINRFRSKRMKHVIDEVFTSVLELLIKEGYVKFENYFLDGTKIEADANRYSFVWKKSTDRYEADLQAKIRKLLKEIEAENDYENELYGDKDLDELGEESQITSDDLKNTAEKLESRLEEEPENKKLKKAVKTIKKDYLPRTKKYERYQSTFKGRNSFSKTDTDATFMRMKEDHMRNGQLKPGHNLQLGTEKQFILGYSIHQKPGDTTCLIPHLERLKKLFGKTPKNIIADAGYGSEENYRYLEEQGKNSYVKYNTYFKEQKRNWKKQVFRRENMYYNSEDDKFICPNGKELIFQFDKYYRTESGYFTKYRHYKCFDCDGCDFREKCTRSRTGRTVRVNWELEKYKKQVRENLGSDHGKKLSSKRKVEVESVYGHFKANRVFRRFVLRGIEKVNIEIGLMSLAHNMLKKAALTY</sequence>
<dbReference type="PANTHER" id="PTHR33408:SF2">
    <property type="entry name" value="TRANSPOSASE DDE DOMAIN-CONTAINING PROTEIN"/>
    <property type="match status" value="1"/>
</dbReference>
<reference evidence="3 4" key="1">
    <citation type="submission" date="2017-06" db="EMBL/GenBank/DDBJ databases">
        <title>Draft Genome Sequence of Natranaerobius trueperi halophilic, alkalithermophilic bacteria from soda lakes.</title>
        <authorList>
            <person name="Zhao B."/>
        </authorList>
    </citation>
    <scope>NUCLEOTIDE SEQUENCE [LARGE SCALE GENOMIC DNA]</scope>
    <source>
        <strain evidence="3 4">DSM 18760</strain>
    </source>
</reference>
<dbReference type="InterPro" id="IPR025668">
    <property type="entry name" value="Tnp_DDE_dom"/>
</dbReference>
<feature type="domain" description="Transposase InsH N-terminal" evidence="1">
    <location>
        <begin position="21"/>
        <end position="112"/>
    </location>
</feature>
<gene>
    <name evidence="3" type="ORF">CDO51_12985</name>
</gene>
<evidence type="ECO:0000259" key="2">
    <source>
        <dbReference type="Pfam" id="PF13751"/>
    </source>
</evidence>
<dbReference type="InterPro" id="IPR047629">
    <property type="entry name" value="IS1182_transpos"/>
</dbReference>
<dbReference type="NCBIfam" id="NF033551">
    <property type="entry name" value="transpos_IS1182"/>
    <property type="match status" value="1"/>
</dbReference>
<evidence type="ECO:0000259" key="1">
    <source>
        <dbReference type="Pfam" id="PF05598"/>
    </source>
</evidence>
<dbReference type="Proteomes" id="UP000214588">
    <property type="component" value="Unassembled WGS sequence"/>
</dbReference>
<organism evidence="3 4">
    <name type="scientific">Natranaerobius trueperi</name>
    <dbReference type="NCBI Taxonomy" id="759412"/>
    <lineage>
        <taxon>Bacteria</taxon>
        <taxon>Bacillati</taxon>
        <taxon>Bacillota</taxon>
        <taxon>Clostridia</taxon>
        <taxon>Natranaerobiales</taxon>
        <taxon>Natranaerobiaceae</taxon>
        <taxon>Natranaerobius</taxon>
    </lineage>
</organism>
<evidence type="ECO:0000313" key="3">
    <source>
        <dbReference type="EMBL" id="OWZ82645.1"/>
    </source>
</evidence>
<protein>
    <submittedName>
        <fullName evidence="3">Transposase</fullName>
    </submittedName>
</protein>
<dbReference type="RefSeq" id="WP_089024640.1">
    <property type="nucleotide sequence ID" value="NZ_NIQC01000061.1"/>
</dbReference>
<accession>A0A226BUL2</accession>
<evidence type="ECO:0000313" key="4">
    <source>
        <dbReference type="Proteomes" id="UP000214588"/>
    </source>
</evidence>
<name>A0A226BUL2_9FIRM</name>
<dbReference type="PANTHER" id="PTHR33408">
    <property type="entry name" value="TRANSPOSASE"/>
    <property type="match status" value="1"/>
</dbReference>
<dbReference type="Pfam" id="PF05598">
    <property type="entry name" value="DUF772"/>
    <property type="match status" value="1"/>
</dbReference>